<evidence type="ECO:0000256" key="1">
    <source>
        <dbReference type="SAM" id="SignalP"/>
    </source>
</evidence>
<sequence length="131" mass="14466">MSSAKFLFFLLIAVSCSHCGTFLAANMGEDKYQIKKSGQTSVPHAVLIIHTWEYASSPLFPLAGIQIMPDKDSMPHYMVTDSSGRCKVFLSPGVHSLQASCTGFRSVHIDRLKVNKGDSLTIHFYLPTDKN</sequence>
<dbReference type="Proteomes" id="UP001207742">
    <property type="component" value="Unassembled WGS sequence"/>
</dbReference>
<dbReference type="PROSITE" id="PS51257">
    <property type="entry name" value="PROKAR_LIPOPROTEIN"/>
    <property type="match status" value="1"/>
</dbReference>
<feature type="signal peptide" evidence="1">
    <location>
        <begin position="1"/>
        <end position="24"/>
    </location>
</feature>
<evidence type="ECO:0000313" key="3">
    <source>
        <dbReference type="Proteomes" id="UP001207742"/>
    </source>
</evidence>
<protein>
    <submittedName>
        <fullName evidence="2">Carboxypeptidase-like regulatory domain-containing protein</fullName>
    </submittedName>
</protein>
<proteinExistence type="predicted"/>
<organism evidence="2 3">
    <name type="scientific">Chitinophaga nivalis</name>
    <dbReference type="NCBI Taxonomy" id="2991709"/>
    <lineage>
        <taxon>Bacteria</taxon>
        <taxon>Pseudomonadati</taxon>
        <taxon>Bacteroidota</taxon>
        <taxon>Chitinophagia</taxon>
        <taxon>Chitinophagales</taxon>
        <taxon>Chitinophagaceae</taxon>
        <taxon>Chitinophaga</taxon>
    </lineage>
</organism>
<dbReference type="EMBL" id="JAPDNS010000002">
    <property type="protein sequence ID" value="MCW3487139.1"/>
    <property type="molecule type" value="Genomic_DNA"/>
</dbReference>
<accession>A0ABT3IT67</accession>
<keyword evidence="3" id="KW-1185">Reference proteome</keyword>
<evidence type="ECO:0000313" key="2">
    <source>
        <dbReference type="EMBL" id="MCW3487139.1"/>
    </source>
</evidence>
<comment type="caution">
    <text evidence="2">The sequence shown here is derived from an EMBL/GenBank/DDBJ whole genome shotgun (WGS) entry which is preliminary data.</text>
</comment>
<name>A0ABT3IT67_9BACT</name>
<dbReference type="Gene3D" id="2.60.40.1120">
    <property type="entry name" value="Carboxypeptidase-like, regulatory domain"/>
    <property type="match status" value="1"/>
</dbReference>
<keyword evidence="1" id="KW-0732">Signal</keyword>
<reference evidence="2 3" key="1">
    <citation type="submission" date="2022-10" db="EMBL/GenBank/DDBJ databases">
        <title>Chitinophaga nivalis PC15 sp. nov., isolated from Pyeongchang county, South Korea.</title>
        <authorList>
            <person name="Trinh H.N."/>
        </authorList>
    </citation>
    <scope>NUCLEOTIDE SEQUENCE [LARGE SCALE GENOMIC DNA]</scope>
    <source>
        <strain evidence="2 3">PC14</strain>
    </source>
</reference>
<feature type="chain" id="PRO_5046075057" evidence="1">
    <location>
        <begin position="25"/>
        <end position="131"/>
    </location>
</feature>
<dbReference type="RefSeq" id="WP_264733949.1">
    <property type="nucleotide sequence ID" value="NZ_JAPDNR010000001.1"/>
</dbReference>
<gene>
    <name evidence="2" type="ORF">OL497_24785</name>
</gene>